<gene>
    <name evidence="12" type="primary">LOC115876687</name>
</gene>
<dbReference type="Pfam" id="PF19055">
    <property type="entry name" value="ABC2_membrane_7"/>
    <property type="match status" value="1"/>
</dbReference>
<dbReference type="Gene3D" id="3.40.50.300">
    <property type="entry name" value="P-loop containing nucleotide triphosphate hydrolases"/>
    <property type="match status" value="1"/>
</dbReference>
<evidence type="ECO:0000256" key="6">
    <source>
        <dbReference type="ARBA" id="ARBA00022840"/>
    </source>
</evidence>
<evidence type="ECO:0000313" key="11">
    <source>
        <dbReference type="Proteomes" id="UP000504635"/>
    </source>
</evidence>
<keyword evidence="11" id="KW-1185">Reference proteome</keyword>
<feature type="transmembrane region" description="Helical" evidence="9">
    <location>
        <begin position="364"/>
        <end position="384"/>
    </location>
</feature>
<reference evidence="12" key="1">
    <citation type="submission" date="2025-08" db="UniProtKB">
        <authorList>
            <consortium name="RefSeq"/>
        </authorList>
    </citation>
    <scope>IDENTIFICATION</scope>
    <source>
        <tissue evidence="12">Gonads</tissue>
    </source>
</reference>
<keyword evidence="6" id="KW-0067">ATP-binding</keyword>
<comment type="similarity">
    <text evidence="2">Belongs to the ABC transporter superfamily. ABCG family. Eye pigment precursor importer (TC 3.A.1.204) subfamily.</text>
</comment>
<dbReference type="GO" id="GO:0005524">
    <property type="term" value="F:ATP binding"/>
    <property type="evidence" value="ECO:0007669"/>
    <property type="project" value="UniProtKB-KW"/>
</dbReference>
<keyword evidence="8 9" id="KW-0472">Membrane</keyword>
<protein>
    <submittedName>
        <fullName evidence="12">Protein scarlet-like</fullName>
    </submittedName>
</protein>
<feature type="transmembrane region" description="Helical" evidence="9">
    <location>
        <begin position="469"/>
        <end position="488"/>
    </location>
</feature>
<dbReference type="Pfam" id="PF01061">
    <property type="entry name" value="ABC2_membrane"/>
    <property type="match status" value="1"/>
</dbReference>
<feature type="transmembrane region" description="Helical" evidence="9">
    <location>
        <begin position="404"/>
        <end position="430"/>
    </location>
</feature>
<dbReference type="OrthoDB" id="66620at2759"/>
<evidence type="ECO:0000256" key="9">
    <source>
        <dbReference type="SAM" id="Phobius"/>
    </source>
</evidence>
<organism evidence="11 12">
    <name type="scientific">Sitophilus oryzae</name>
    <name type="common">Rice weevil</name>
    <name type="synonym">Curculio oryzae</name>
    <dbReference type="NCBI Taxonomy" id="7048"/>
    <lineage>
        <taxon>Eukaryota</taxon>
        <taxon>Metazoa</taxon>
        <taxon>Ecdysozoa</taxon>
        <taxon>Arthropoda</taxon>
        <taxon>Hexapoda</taxon>
        <taxon>Insecta</taxon>
        <taxon>Pterygota</taxon>
        <taxon>Neoptera</taxon>
        <taxon>Endopterygota</taxon>
        <taxon>Coleoptera</taxon>
        <taxon>Polyphaga</taxon>
        <taxon>Cucujiformia</taxon>
        <taxon>Curculionidae</taxon>
        <taxon>Dryophthorinae</taxon>
        <taxon>Sitophilus</taxon>
    </lineage>
</organism>
<feature type="transmembrane region" description="Helical" evidence="9">
    <location>
        <begin position="442"/>
        <end position="463"/>
    </location>
</feature>
<dbReference type="InterPro" id="IPR003593">
    <property type="entry name" value="AAA+_ATPase"/>
</dbReference>
<dbReference type="PANTHER" id="PTHR48041">
    <property type="entry name" value="ABC TRANSPORTER G FAMILY MEMBER 28"/>
    <property type="match status" value="1"/>
</dbReference>
<proteinExistence type="inferred from homology"/>
<dbReference type="SMART" id="SM00382">
    <property type="entry name" value="AAA"/>
    <property type="match status" value="1"/>
</dbReference>
<dbReference type="GO" id="GO:0016020">
    <property type="term" value="C:membrane"/>
    <property type="evidence" value="ECO:0007669"/>
    <property type="project" value="UniProtKB-SubCell"/>
</dbReference>
<keyword evidence="5" id="KW-0547">Nucleotide-binding</keyword>
<feature type="transmembrane region" description="Helical" evidence="9">
    <location>
        <begin position="330"/>
        <end position="352"/>
    </location>
</feature>
<dbReference type="SUPFAM" id="SSF52540">
    <property type="entry name" value="P-loop containing nucleoside triphosphate hydrolases"/>
    <property type="match status" value="1"/>
</dbReference>
<sequence length="587" mass="66611">MAKFIFTWHNINYSVEERCGSFLNGSKKRKILIDDVSGCAFSGSVIAIIGGSGCGKTALLTLLSGQRKGRGVLKINGRIITGKMLRSNSTYLQQSDVFFENLTVEEHITFKAAMSLNKTKTERELIISLLLKNLSLGHLTYVKIKNLSSGEKRRLSLLSCLFSDPYILFCDEPISGLDSFSATTIVKILIEVASSGKIVFMTVHQPSSEVFELFNNIIMLSPNGKIVFEGSKDNAKTFFESQLLFCPSSYNPADFYLNHIIIKTPNDERKIEDLVKQFKEDYSLKFDFPENGYHGLLLKYKEKENGFLHELKWLSWRVFVNLGRNTEEHYFSFILTVITASILGIVYSNVTLAETSAVQSIQGVLLLIVSELIFIQMYQAIYTFPEEVNIFVQEKELYSPLPYFLSKTVSLIPFALVHSLVFLIIYFTCLPFLTTSKLLLEMYLILFLTSVCGSSLGLCLSALFPTLEYINLFIVPFEILCLVLSGLWIRIHTLSKAFSIVKYISPFYVTYESICIVYWLDVGHITNCSEIDTTTCFENGTDVLGNYDFGQTYERVSNNLIFLIILIIAYCYIGYIGILRKRALYHI</sequence>
<dbReference type="InterPro" id="IPR027417">
    <property type="entry name" value="P-loop_NTPase"/>
</dbReference>
<evidence type="ECO:0000313" key="12">
    <source>
        <dbReference type="RefSeq" id="XP_030748429.1"/>
    </source>
</evidence>
<keyword evidence="3" id="KW-0813">Transport</keyword>
<dbReference type="InterPro" id="IPR013525">
    <property type="entry name" value="ABC2_TM"/>
</dbReference>
<feature type="domain" description="ABC transporter" evidence="10">
    <location>
        <begin position="6"/>
        <end position="248"/>
    </location>
</feature>
<evidence type="ECO:0000259" key="10">
    <source>
        <dbReference type="PROSITE" id="PS50893"/>
    </source>
</evidence>
<dbReference type="KEGG" id="soy:115876687"/>
<dbReference type="Pfam" id="PF00005">
    <property type="entry name" value="ABC_tran"/>
    <property type="match status" value="1"/>
</dbReference>
<comment type="subcellular location">
    <subcellularLocation>
        <location evidence="1">Membrane</location>
        <topology evidence="1">Multi-pass membrane protein</topology>
    </subcellularLocation>
</comment>
<dbReference type="RefSeq" id="XP_030748429.1">
    <property type="nucleotide sequence ID" value="XM_030892569.1"/>
</dbReference>
<feature type="transmembrane region" description="Helical" evidence="9">
    <location>
        <begin position="500"/>
        <end position="520"/>
    </location>
</feature>
<evidence type="ECO:0000256" key="5">
    <source>
        <dbReference type="ARBA" id="ARBA00022741"/>
    </source>
</evidence>
<feature type="transmembrane region" description="Helical" evidence="9">
    <location>
        <begin position="560"/>
        <end position="579"/>
    </location>
</feature>
<evidence type="ECO:0000256" key="3">
    <source>
        <dbReference type="ARBA" id="ARBA00022448"/>
    </source>
</evidence>
<evidence type="ECO:0000256" key="4">
    <source>
        <dbReference type="ARBA" id="ARBA00022692"/>
    </source>
</evidence>
<keyword evidence="4 9" id="KW-0812">Transmembrane</keyword>
<dbReference type="InParanoid" id="A0A6J2XCA4"/>
<dbReference type="PANTHER" id="PTHR48041:SF91">
    <property type="entry name" value="ABC TRANSPORTER G FAMILY MEMBER 28"/>
    <property type="match status" value="1"/>
</dbReference>
<dbReference type="InterPro" id="IPR003439">
    <property type="entry name" value="ABC_transporter-like_ATP-bd"/>
</dbReference>
<dbReference type="FunCoup" id="A0A6J2XCA4">
    <property type="interactions" value="1"/>
</dbReference>
<dbReference type="PROSITE" id="PS50893">
    <property type="entry name" value="ABC_TRANSPORTER_2"/>
    <property type="match status" value="1"/>
</dbReference>
<dbReference type="GeneID" id="115876687"/>
<dbReference type="PROSITE" id="PS00211">
    <property type="entry name" value="ABC_TRANSPORTER_1"/>
    <property type="match status" value="1"/>
</dbReference>
<accession>A0A6J2XCA4</accession>
<evidence type="ECO:0000256" key="7">
    <source>
        <dbReference type="ARBA" id="ARBA00022989"/>
    </source>
</evidence>
<evidence type="ECO:0000256" key="8">
    <source>
        <dbReference type="ARBA" id="ARBA00023136"/>
    </source>
</evidence>
<dbReference type="InterPro" id="IPR017871">
    <property type="entry name" value="ABC_transporter-like_CS"/>
</dbReference>
<dbReference type="InterPro" id="IPR043926">
    <property type="entry name" value="ABCG_dom"/>
</dbReference>
<evidence type="ECO:0000256" key="2">
    <source>
        <dbReference type="ARBA" id="ARBA00005814"/>
    </source>
</evidence>
<keyword evidence="7 9" id="KW-1133">Transmembrane helix</keyword>
<dbReference type="Proteomes" id="UP000504635">
    <property type="component" value="Unplaced"/>
</dbReference>
<dbReference type="GO" id="GO:0016887">
    <property type="term" value="F:ATP hydrolysis activity"/>
    <property type="evidence" value="ECO:0007669"/>
    <property type="project" value="InterPro"/>
</dbReference>
<evidence type="ECO:0000256" key="1">
    <source>
        <dbReference type="ARBA" id="ARBA00004141"/>
    </source>
</evidence>
<dbReference type="InterPro" id="IPR050352">
    <property type="entry name" value="ABCG_transporters"/>
</dbReference>
<dbReference type="GO" id="GO:0140359">
    <property type="term" value="F:ABC-type transporter activity"/>
    <property type="evidence" value="ECO:0007669"/>
    <property type="project" value="InterPro"/>
</dbReference>
<dbReference type="AlphaFoldDB" id="A0A6J2XCA4"/>
<name>A0A6J2XCA4_SITOR</name>